<dbReference type="InterPro" id="IPR011009">
    <property type="entry name" value="Kinase-like_dom_sf"/>
</dbReference>
<gene>
    <name evidence="4" type="ORF">CDCA_CDCA13G3631</name>
</gene>
<dbReference type="SUPFAM" id="SSF56112">
    <property type="entry name" value="Protein kinase-like (PK-like)"/>
    <property type="match status" value="1"/>
</dbReference>
<dbReference type="AlphaFoldDB" id="A0AAV9IZQ1"/>
<dbReference type="Pfam" id="PF00481">
    <property type="entry name" value="PP2C"/>
    <property type="match status" value="1"/>
</dbReference>
<dbReference type="GO" id="GO:0004722">
    <property type="term" value="F:protein serine/threonine phosphatase activity"/>
    <property type="evidence" value="ECO:0007669"/>
    <property type="project" value="InterPro"/>
</dbReference>
<dbReference type="Proteomes" id="UP001301350">
    <property type="component" value="Unassembled WGS sequence"/>
</dbReference>
<dbReference type="EMBL" id="JANCYW010000013">
    <property type="protein sequence ID" value="KAK4537606.1"/>
    <property type="molecule type" value="Genomic_DNA"/>
</dbReference>
<reference evidence="4 5" key="1">
    <citation type="submission" date="2022-07" db="EMBL/GenBank/DDBJ databases">
        <title>Genome-wide signatures of adaptation to extreme environments.</title>
        <authorList>
            <person name="Cho C.H."/>
            <person name="Yoon H.S."/>
        </authorList>
    </citation>
    <scope>NUCLEOTIDE SEQUENCE [LARGE SCALE GENOMIC DNA]</scope>
    <source>
        <strain evidence="4 5">DBV 063 E5</strain>
    </source>
</reference>
<dbReference type="Gene3D" id="1.10.510.10">
    <property type="entry name" value="Transferase(Phosphotransferase) domain 1"/>
    <property type="match status" value="1"/>
</dbReference>
<dbReference type="SMART" id="SM00220">
    <property type="entry name" value="S_TKc"/>
    <property type="match status" value="1"/>
</dbReference>
<accession>A0AAV9IZQ1</accession>
<dbReference type="Pfam" id="PF00069">
    <property type="entry name" value="Pkinase"/>
    <property type="match status" value="1"/>
</dbReference>
<dbReference type="InterPro" id="IPR008271">
    <property type="entry name" value="Ser/Thr_kinase_AS"/>
</dbReference>
<dbReference type="InterPro" id="IPR001932">
    <property type="entry name" value="PPM-type_phosphatase-like_dom"/>
</dbReference>
<dbReference type="GO" id="GO:0005524">
    <property type="term" value="F:ATP binding"/>
    <property type="evidence" value="ECO:0007669"/>
    <property type="project" value="InterPro"/>
</dbReference>
<comment type="caution">
    <text evidence="4">The sequence shown here is derived from an EMBL/GenBank/DDBJ whole genome shotgun (WGS) entry which is preliminary data.</text>
</comment>
<dbReference type="GO" id="GO:0004672">
    <property type="term" value="F:protein kinase activity"/>
    <property type="evidence" value="ECO:0007669"/>
    <property type="project" value="InterPro"/>
</dbReference>
<feature type="compositionally biased region" description="Basic and acidic residues" evidence="1">
    <location>
        <begin position="550"/>
        <end position="564"/>
    </location>
</feature>
<dbReference type="SUPFAM" id="SSF81606">
    <property type="entry name" value="PP2C-like"/>
    <property type="match status" value="1"/>
</dbReference>
<dbReference type="InterPro" id="IPR000719">
    <property type="entry name" value="Prot_kinase_dom"/>
</dbReference>
<feature type="region of interest" description="Disordered" evidence="1">
    <location>
        <begin position="545"/>
        <end position="564"/>
    </location>
</feature>
<dbReference type="SMART" id="SM00331">
    <property type="entry name" value="PP2C_SIG"/>
    <property type="match status" value="1"/>
</dbReference>
<dbReference type="InterPro" id="IPR036457">
    <property type="entry name" value="PPM-type-like_dom_sf"/>
</dbReference>
<feature type="domain" description="PPM-type phosphatase" evidence="3">
    <location>
        <begin position="439"/>
        <end position="738"/>
    </location>
</feature>
<evidence type="ECO:0000259" key="2">
    <source>
        <dbReference type="PROSITE" id="PS50011"/>
    </source>
</evidence>
<dbReference type="PROSITE" id="PS00108">
    <property type="entry name" value="PROTEIN_KINASE_ST"/>
    <property type="match status" value="1"/>
</dbReference>
<evidence type="ECO:0000313" key="4">
    <source>
        <dbReference type="EMBL" id="KAK4537606.1"/>
    </source>
</evidence>
<dbReference type="Gene3D" id="3.30.200.20">
    <property type="entry name" value="Phosphorylase Kinase, domain 1"/>
    <property type="match status" value="1"/>
</dbReference>
<feature type="domain" description="Protein kinase" evidence="2">
    <location>
        <begin position="19"/>
        <end position="336"/>
    </location>
</feature>
<name>A0AAV9IZQ1_CYACA</name>
<dbReference type="PANTHER" id="PTHR47992">
    <property type="entry name" value="PROTEIN PHOSPHATASE"/>
    <property type="match status" value="1"/>
</dbReference>
<evidence type="ECO:0000313" key="5">
    <source>
        <dbReference type="Proteomes" id="UP001301350"/>
    </source>
</evidence>
<organism evidence="4 5">
    <name type="scientific">Cyanidium caldarium</name>
    <name type="common">Red alga</name>
    <dbReference type="NCBI Taxonomy" id="2771"/>
    <lineage>
        <taxon>Eukaryota</taxon>
        <taxon>Rhodophyta</taxon>
        <taxon>Bangiophyceae</taxon>
        <taxon>Cyanidiales</taxon>
        <taxon>Cyanidiaceae</taxon>
        <taxon>Cyanidium</taxon>
    </lineage>
</organism>
<protein>
    <recommendedName>
        <fullName evidence="6">Non-specific serine/threonine protein kinase</fullName>
    </recommendedName>
</protein>
<dbReference type="PROSITE" id="PS51746">
    <property type="entry name" value="PPM_2"/>
    <property type="match status" value="1"/>
</dbReference>
<proteinExistence type="predicted"/>
<dbReference type="InterPro" id="IPR015655">
    <property type="entry name" value="PP2C"/>
</dbReference>
<evidence type="ECO:0000259" key="3">
    <source>
        <dbReference type="PROSITE" id="PS51746"/>
    </source>
</evidence>
<dbReference type="PROSITE" id="PS50011">
    <property type="entry name" value="PROTEIN_KINASE_DOM"/>
    <property type="match status" value="1"/>
</dbReference>
<evidence type="ECO:0008006" key="6">
    <source>
        <dbReference type="Google" id="ProtNLM"/>
    </source>
</evidence>
<dbReference type="CDD" id="cd00143">
    <property type="entry name" value="PP2Cc"/>
    <property type="match status" value="1"/>
</dbReference>
<evidence type="ECO:0000256" key="1">
    <source>
        <dbReference type="SAM" id="MobiDB-lite"/>
    </source>
</evidence>
<sequence length="749" mass="82594">MDTALDGGWVRSVKWDELALPDEPVASGANGQVYRGRLGGEWVAVRAARITSQASLERFHAELAVHRRLWERARGSEALSSWAGLLPLVAVCQHPPHYATVFPWYREGSLFDLLHADELAPRFTEARVLPVALQLARGLRTLHRLGLVHRDVKSSNVLLDGEHVALADYELTEAIEEEEEEEERRAEPAAASTEAWRSVMSAGRAGPSAGRLQHMVGTMVYMAPELLVNMHRGRRYRNKTDVYAYAITLNEMISGCVPYVDRRLAEPELHTVLETRFNELQLRTAIVKEHLRPSMNVEAVERIGGVALRQLIEAAWHADPRQRPDFEHIVARLQSIQRCQLPGQMRSPRMTVPDGFTMQLESEAPATAAAEEHGAIRLDELLRVYFPDDAAAYAQRAERLARYGRVSDATQHRSTHAVHDVPAALAKEAHFGCGGALGYADAYATAGRRGADRMEDRHFIRSPLVLDEHATSTRPLHLLGVLDGHGGQSAAAFVALCLPEAIREELQRTALPTMDASAVRQALGRAFMLTDLAWLIHSASRGQAWRHSRRQQDGGRGTIDESGDHPLSGCTALVALVDGDTVHVANAGDSRAVLYSRCENVSETSNPPLRGTPLSTDMTCDGDATERRRLERLGARLVPVGGQLRVEGQLVVTRALGDRALKRYITAQPQVQTVDVHPRRDRFLVLATDGLWDVLDELQASSILHGTVAVAGLMARRLAQEALQRGSLDNITVVVACLRDDTFEQGEEG</sequence>
<dbReference type="SMART" id="SM00332">
    <property type="entry name" value="PP2Cc"/>
    <property type="match status" value="1"/>
</dbReference>
<keyword evidence="5" id="KW-1185">Reference proteome</keyword>
<dbReference type="Gene3D" id="3.60.40.10">
    <property type="entry name" value="PPM-type phosphatase domain"/>
    <property type="match status" value="1"/>
</dbReference>